<dbReference type="Proteomes" id="UP000287651">
    <property type="component" value="Unassembled WGS sequence"/>
</dbReference>
<dbReference type="AlphaFoldDB" id="A0A426YIT0"/>
<dbReference type="EMBL" id="AMZH03012107">
    <property type="protein sequence ID" value="RRT51662.1"/>
    <property type="molecule type" value="Genomic_DNA"/>
</dbReference>
<name>A0A426YIT0_ENSVE</name>
<comment type="caution">
    <text evidence="1">The sequence shown here is derived from an EMBL/GenBank/DDBJ whole genome shotgun (WGS) entry which is preliminary data.</text>
</comment>
<gene>
    <name evidence="1" type="ORF">B296_00021994</name>
</gene>
<proteinExistence type="predicted"/>
<protein>
    <submittedName>
        <fullName evidence="1">Uncharacterized protein</fullName>
    </submittedName>
</protein>
<evidence type="ECO:0000313" key="2">
    <source>
        <dbReference type="Proteomes" id="UP000287651"/>
    </source>
</evidence>
<accession>A0A426YIT0</accession>
<reference evidence="1 2" key="1">
    <citation type="journal article" date="2014" name="Agronomy (Basel)">
        <title>A Draft Genome Sequence for Ensete ventricosum, the Drought-Tolerant Tree Against Hunger.</title>
        <authorList>
            <person name="Harrison J."/>
            <person name="Moore K.A."/>
            <person name="Paszkiewicz K."/>
            <person name="Jones T."/>
            <person name="Grant M."/>
            <person name="Ambacheew D."/>
            <person name="Muzemil S."/>
            <person name="Studholme D.J."/>
        </authorList>
    </citation>
    <scope>NUCLEOTIDE SEQUENCE [LARGE SCALE GENOMIC DNA]</scope>
</reference>
<evidence type="ECO:0000313" key="1">
    <source>
        <dbReference type="EMBL" id="RRT51662.1"/>
    </source>
</evidence>
<organism evidence="1 2">
    <name type="scientific">Ensete ventricosum</name>
    <name type="common">Abyssinian banana</name>
    <name type="synonym">Musa ensete</name>
    <dbReference type="NCBI Taxonomy" id="4639"/>
    <lineage>
        <taxon>Eukaryota</taxon>
        <taxon>Viridiplantae</taxon>
        <taxon>Streptophyta</taxon>
        <taxon>Embryophyta</taxon>
        <taxon>Tracheophyta</taxon>
        <taxon>Spermatophyta</taxon>
        <taxon>Magnoliopsida</taxon>
        <taxon>Liliopsida</taxon>
        <taxon>Zingiberales</taxon>
        <taxon>Musaceae</taxon>
        <taxon>Ensete</taxon>
    </lineage>
</organism>
<sequence>MHIHLKYRILSTSFLGRALLYQPKVPAFDYLDEKPIDTGIMKFLGLCPSTLSWYLEFAFTFSTSRPLLRLMLSLHESKGSMTLGKSRLYNTMAYYTLPCICIPSFVISRSASTAQWCSSESTSFLTDALLLGS</sequence>